<feature type="region of interest" description="Disordered" evidence="2">
    <location>
        <begin position="1"/>
        <end position="31"/>
    </location>
</feature>
<dbReference type="AlphaFoldDB" id="A0A3M6U6A3"/>
<dbReference type="EMBL" id="RCHS01002157">
    <property type="protein sequence ID" value="RMX49213.1"/>
    <property type="molecule type" value="Genomic_DNA"/>
</dbReference>
<feature type="region of interest" description="Disordered" evidence="2">
    <location>
        <begin position="408"/>
        <end position="433"/>
    </location>
</feature>
<feature type="coiled-coil region" evidence="1">
    <location>
        <begin position="62"/>
        <end position="89"/>
    </location>
</feature>
<comment type="caution">
    <text evidence="3">The sequence shown here is derived from an EMBL/GenBank/DDBJ whole genome shotgun (WGS) entry which is preliminary data.</text>
</comment>
<gene>
    <name evidence="3" type="ORF">pdam_00005848</name>
</gene>
<feature type="region of interest" description="Disordered" evidence="2">
    <location>
        <begin position="702"/>
        <end position="728"/>
    </location>
</feature>
<proteinExistence type="predicted"/>
<keyword evidence="4" id="KW-1185">Reference proteome</keyword>
<dbReference type="OMA" id="MIMESAP"/>
<evidence type="ECO:0000256" key="1">
    <source>
        <dbReference type="SAM" id="Coils"/>
    </source>
</evidence>
<feature type="region of interest" description="Disordered" evidence="2">
    <location>
        <begin position="522"/>
        <end position="544"/>
    </location>
</feature>
<keyword evidence="1" id="KW-0175">Coiled coil</keyword>
<feature type="region of interest" description="Disordered" evidence="2">
    <location>
        <begin position="445"/>
        <end position="477"/>
    </location>
</feature>
<name>A0A3M6U6A3_POCDA</name>
<feature type="compositionally biased region" description="Polar residues" evidence="2">
    <location>
        <begin position="240"/>
        <end position="261"/>
    </location>
</feature>
<feature type="region of interest" description="Disordered" evidence="2">
    <location>
        <begin position="240"/>
        <end position="284"/>
    </location>
</feature>
<sequence>MIMESAPVTESSYSTSANAQSESSSIVKEPKAPEGTLLRQVQDAKESITVLKNQVSFANQCLSLLRNQMKHASDTLNILQDQVDLAQRTVSTLTEGSATGLAIPQPQSAAATAGVSRSQPLWVPPTVTSDEQKVIVHDSEGPKVYTLSKSSLSLGNQAATPSDCATSHEHGQVPCVMHQVPVHCHCSTCLSRANVHHVPQAFHSQCHASPARAIIQVGPDVPPPPLHAVSMSPSSVVVTEPTNVSTSLPQSSPTSKSAPSQEESKNSSSKDGSSSRKESASTSPMAHQLLQVIDVLQTVDDEVGCSRRSTTLSSMSRGVPVGYAMTGDHLNIPYGGGAVSFHKFSRRHRKQSMSPAKVISSESLTAAFQEKNSSVKTVLRDHLELMRVPAPVLAATLEPEFLVVPSSSYSYDSPPASATDRPEKEEDAKEKTKTLTESLLVERVVSSSVTREETDTVSSARSHVPPEQPSGAPDGKRVLEECRTEGSCNIFDDKSQPIRVSSDSLGYVSLTSLPEKNKQTDTRVDANGLSSPNRRYTGTSPLNSDVGMPFISPKTEAISSALNNSTEPVSLAAVVSKLEHAPEKSPVLSSTCHMTASQAPPMAVISLPNNAESSVTPQKITSPTKKPIILSRRSSRSSEQNIPQGLVVLVPTIEDAKRLIASTGGSSDGHTPVLVPQHMLNEIHTKNAVSEDDRDVQRQILGKRSRDMVSPPCPPQPKRSAVDSVVID</sequence>
<dbReference type="Proteomes" id="UP000275408">
    <property type="component" value="Unassembled WGS sequence"/>
</dbReference>
<evidence type="ECO:0000256" key="2">
    <source>
        <dbReference type="SAM" id="MobiDB-lite"/>
    </source>
</evidence>
<evidence type="ECO:0000313" key="3">
    <source>
        <dbReference type="EMBL" id="RMX49213.1"/>
    </source>
</evidence>
<feature type="compositionally biased region" description="Low complexity" evidence="2">
    <location>
        <begin position="11"/>
        <end position="25"/>
    </location>
</feature>
<evidence type="ECO:0000313" key="4">
    <source>
        <dbReference type="Proteomes" id="UP000275408"/>
    </source>
</evidence>
<organism evidence="3 4">
    <name type="scientific">Pocillopora damicornis</name>
    <name type="common">Cauliflower coral</name>
    <name type="synonym">Millepora damicornis</name>
    <dbReference type="NCBI Taxonomy" id="46731"/>
    <lineage>
        <taxon>Eukaryota</taxon>
        <taxon>Metazoa</taxon>
        <taxon>Cnidaria</taxon>
        <taxon>Anthozoa</taxon>
        <taxon>Hexacorallia</taxon>
        <taxon>Scleractinia</taxon>
        <taxon>Astrocoeniina</taxon>
        <taxon>Pocilloporidae</taxon>
        <taxon>Pocillopora</taxon>
    </lineage>
</organism>
<protein>
    <submittedName>
        <fullName evidence="3">Uncharacterized protein</fullName>
    </submittedName>
</protein>
<feature type="compositionally biased region" description="Low complexity" evidence="2">
    <location>
        <begin position="408"/>
        <end position="418"/>
    </location>
</feature>
<feature type="compositionally biased region" description="Polar residues" evidence="2">
    <location>
        <begin position="528"/>
        <end position="543"/>
    </location>
</feature>
<reference evidence="3 4" key="1">
    <citation type="journal article" date="2018" name="Sci. Rep.">
        <title>Comparative analysis of the Pocillopora damicornis genome highlights role of immune system in coral evolution.</title>
        <authorList>
            <person name="Cunning R."/>
            <person name="Bay R.A."/>
            <person name="Gillette P."/>
            <person name="Baker A.C."/>
            <person name="Traylor-Knowles N."/>
        </authorList>
    </citation>
    <scope>NUCLEOTIDE SEQUENCE [LARGE SCALE GENOMIC DNA]</scope>
    <source>
        <strain evidence="3">RSMAS</strain>
        <tissue evidence="3">Whole animal</tissue>
    </source>
</reference>
<feature type="compositionally biased region" description="Basic and acidic residues" evidence="2">
    <location>
        <begin position="420"/>
        <end position="433"/>
    </location>
</feature>
<accession>A0A3M6U6A3</accession>
<dbReference type="OrthoDB" id="5982634at2759"/>